<dbReference type="CDD" id="cd00077">
    <property type="entry name" value="HDc"/>
    <property type="match status" value="1"/>
</dbReference>
<protein>
    <recommendedName>
        <fullName evidence="1">HD domain-containing protein</fullName>
    </recommendedName>
</protein>
<dbReference type="SUPFAM" id="SSF109604">
    <property type="entry name" value="HD-domain/PDEase-like"/>
    <property type="match status" value="1"/>
</dbReference>
<dbReference type="RefSeq" id="WP_092161044.1">
    <property type="nucleotide sequence ID" value="NZ_FNGA01000003.1"/>
</dbReference>
<keyword evidence="3" id="KW-1185">Reference proteome</keyword>
<dbReference type="NCBIfam" id="TIGR00277">
    <property type="entry name" value="HDIG"/>
    <property type="match status" value="1"/>
</dbReference>
<dbReference type="Pfam" id="PF01966">
    <property type="entry name" value="HD"/>
    <property type="match status" value="1"/>
</dbReference>
<dbReference type="EMBL" id="FNGA01000003">
    <property type="protein sequence ID" value="SDL13514.1"/>
    <property type="molecule type" value="Genomic_DNA"/>
</dbReference>
<dbReference type="InterPro" id="IPR006675">
    <property type="entry name" value="HDIG_dom"/>
</dbReference>
<dbReference type="InterPro" id="IPR003607">
    <property type="entry name" value="HD/PDEase_dom"/>
</dbReference>
<feature type="domain" description="HD" evidence="1">
    <location>
        <begin position="21"/>
        <end position="95"/>
    </location>
</feature>
<evidence type="ECO:0000313" key="3">
    <source>
        <dbReference type="Proteomes" id="UP000199053"/>
    </source>
</evidence>
<evidence type="ECO:0000313" key="2">
    <source>
        <dbReference type="EMBL" id="SDL13514.1"/>
    </source>
</evidence>
<gene>
    <name evidence="2" type="ORF">SAMN05660337_2209</name>
</gene>
<dbReference type="PANTHER" id="PTHR38659">
    <property type="entry name" value="METAL-DEPENDENT PHOSPHOHYDROLASE"/>
    <property type="match status" value="1"/>
</dbReference>
<reference evidence="3" key="1">
    <citation type="submission" date="2016-10" db="EMBL/GenBank/DDBJ databases">
        <authorList>
            <person name="Varghese N."/>
            <person name="Submissions S."/>
        </authorList>
    </citation>
    <scope>NUCLEOTIDE SEQUENCE [LARGE SCALE GENOMIC DNA]</scope>
    <source>
        <strain evidence="3">DSM 16995</strain>
    </source>
</reference>
<dbReference type="STRING" id="246191.SAMN05660337_2209"/>
<dbReference type="Proteomes" id="UP000199053">
    <property type="component" value="Unassembled WGS sequence"/>
</dbReference>
<dbReference type="Gene3D" id="1.10.3210.10">
    <property type="entry name" value="Hypothetical protein af1432"/>
    <property type="match status" value="1"/>
</dbReference>
<accession>A0A1G9HL97</accession>
<evidence type="ECO:0000259" key="1">
    <source>
        <dbReference type="Pfam" id="PF01966"/>
    </source>
</evidence>
<proteinExistence type="predicted"/>
<sequence>MISRDDAFELLKNNTPEENLIHHALESEAVLKALAEKLGKNQDKWALTGLLHDLDYSKTCNVPENHGLVSAKILEEHLPQDSIKAIRAHNSELNGVKPDTDLDFALRCGETVTGLIHANALIRPEGMKGMTPKSLKKKMKAKAFAASVNRDIINECEHIGLDLGEFFTISIAAIEKIAPEVGLE</sequence>
<dbReference type="AlphaFoldDB" id="A0A1G9HL97"/>
<organism evidence="2 3">
    <name type="scientific">Maridesulfovibrio ferrireducens</name>
    <dbReference type="NCBI Taxonomy" id="246191"/>
    <lineage>
        <taxon>Bacteria</taxon>
        <taxon>Pseudomonadati</taxon>
        <taxon>Thermodesulfobacteriota</taxon>
        <taxon>Desulfovibrionia</taxon>
        <taxon>Desulfovibrionales</taxon>
        <taxon>Desulfovibrionaceae</taxon>
        <taxon>Maridesulfovibrio</taxon>
    </lineage>
</organism>
<dbReference type="PANTHER" id="PTHR38659:SF1">
    <property type="entry name" value="METAL DEPENDENT PHOSPHOHYDROLASE"/>
    <property type="match status" value="1"/>
</dbReference>
<name>A0A1G9HL97_9BACT</name>
<dbReference type="OrthoDB" id="9801160at2"/>
<dbReference type="InterPro" id="IPR006674">
    <property type="entry name" value="HD_domain"/>
</dbReference>